<dbReference type="InterPro" id="IPR018362">
    <property type="entry name" value="CCAAT-binding_factor_CS"/>
</dbReference>
<dbReference type="GO" id="GO:0003677">
    <property type="term" value="F:DNA binding"/>
    <property type="evidence" value="ECO:0007669"/>
    <property type="project" value="UniProtKB-KW"/>
</dbReference>
<evidence type="ECO:0000256" key="2">
    <source>
        <dbReference type="ARBA" id="ARBA00023015"/>
    </source>
</evidence>
<evidence type="ECO:0000256" key="5">
    <source>
        <dbReference type="ARBA" id="ARBA00023163"/>
    </source>
</evidence>
<evidence type="ECO:0000256" key="7">
    <source>
        <dbReference type="ARBA" id="ARBA00025911"/>
    </source>
</evidence>
<dbReference type="Proteomes" id="UP001206925">
    <property type="component" value="Unassembled WGS sequence"/>
</dbReference>
<dbReference type="InterPro" id="IPR001289">
    <property type="entry name" value="NFYA"/>
</dbReference>
<name>A0AAD5BXF3_AMBAR</name>
<feature type="compositionally biased region" description="Basic and acidic residues" evidence="9">
    <location>
        <begin position="247"/>
        <end position="257"/>
    </location>
</feature>
<protein>
    <recommendedName>
        <fullName evidence="8">Nuclear transcription factor Y subunit</fullName>
    </recommendedName>
</protein>
<keyword evidence="2 8" id="KW-0805">Transcription regulation</keyword>
<evidence type="ECO:0000313" key="10">
    <source>
        <dbReference type="EMBL" id="KAI7730206.1"/>
    </source>
</evidence>
<comment type="similarity">
    <text evidence="8">Belongs to the NFYA/HAP2 subunit family.</text>
</comment>
<comment type="subunit">
    <text evidence="7">Heterotrimeric transcription factor composed of three components, NF-YA, NF-YB and NF-YC. NF-YB and NF-YC must interact and dimerize for NF-YA association and DNA binding.</text>
</comment>
<dbReference type="AlphaFoldDB" id="A0AAD5BXF3"/>
<dbReference type="SMART" id="SM00521">
    <property type="entry name" value="CBF"/>
    <property type="match status" value="1"/>
</dbReference>
<keyword evidence="6 8" id="KW-0539">Nucleus</keyword>
<dbReference type="Gene3D" id="6.10.250.2430">
    <property type="match status" value="1"/>
</dbReference>
<dbReference type="PROSITE" id="PS51152">
    <property type="entry name" value="NFYA_HAP2_2"/>
    <property type="match status" value="1"/>
</dbReference>
<accession>A0AAD5BXF3</accession>
<dbReference type="PROSITE" id="PS00686">
    <property type="entry name" value="NFYA_HAP2_1"/>
    <property type="match status" value="1"/>
</dbReference>
<sequence>MYNFAGNLLSWWRKKFNLIRVIVMTMNSVYYKEQDDDSGWNPMSSPSPGSGSGSGPWWSELATRSTPEEYNLKSLTKDVSPKLLDHDADQVFNKRDTTQFNIIGDDCKNSSNQQKSAKIKGDLSMQSDQSYVELGFGHPTMVCGRYPYEDQCYGPYGLFSAYGPQIKGRIMLPLNLGSDDGPLFVNAKQYHGIIRRRRSRAKAEMANKVLKNRKPYLHLSRHLHAMRRPRGNGGRFLNIKKIGNCKDENTDLKKDNDSPDSPNFAILSSGHSNLNSPQESNSNRSQIPRSEVTSMFSIEDCKHFPLENLSMVSLSDMMSANNTGHGFSMQGKWVEAAGTGGGSRLNFAL</sequence>
<comment type="subcellular location">
    <subcellularLocation>
        <location evidence="1 8">Nucleus</location>
    </subcellularLocation>
</comment>
<keyword evidence="5 8" id="KW-0804">Transcription</keyword>
<feature type="compositionally biased region" description="Low complexity" evidence="9">
    <location>
        <begin position="39"/>
        <end position="58"/>
    </location>
</feature>
<feature type="region of interest" description="Disordered" evidence="9">
    <location>
        <begin position="247"/>
        <end position="289"/>
    </location>
</feature>
<organism evidence="10 11">
    <name type="scientific">Ambrosia artemisiifolia</name>
    <name type="common">Common ragweed</name>
    <dbReference type="NCBI Taxonomy" id="4212"/>
    <lineage>
        <taxon>Eukaryota</taxon>
        <taxon>Viridiplantae</taxon>
        <taxon>Streptophyta</taxon>
        <taxon>Embryophyta</taxon>
        <taxon>Tracheophyta</taxon>
        <taxon>Spermatophyta</taxon>
        <taxon>Magnoliopsida</taxon>
        <taxon>eudicotyledons</taxon>
        <taxon>Gunneridae</taxon>
        <taxon>Pentapetalae</taxon>
        <taxon>asterids</taxon>
        <taxon>campanulids</taxon>
        <taxon>Asterales</taxon>
        <taxon>Asteraceae</taxon>
        <taxon>Asteroideae</taxon>
        <taxon>Heliantheae alliance</taxon>
        <taxon>Heliantheae</taxon>
        <taxon>Ambrosia</taxon>
    </lineage>
</organism>
<dbReference type="GO" id="GO:0003700">
    <property type="term" value="F:DNA-binding transcription factor activity"/>
    <property type="evidence" value="ECO:0007669"/>
    <property type="project" value="UniProtKB-UniRule"/>
</dbReference>
<keyword evidence="11" id="KW-1185">Reference proteome</keyword>
<evidence type="ECO:0000256" key="1">
    <source>
        <dbReference type="ARBA" id="ARBA00004123"/>
    </source>
</evidence>
<dbReference type="GO" id="GO:0016602">
    <property type="term" value="C:CCAAT-binding factor complex"/>
    <property type="evidence" value="ECO:0007669"/>
    <property type="project" value="InterPro"/>
</dbReference>
<gene>
    <name evidence="10" type="ORF">M8C21_023384</name>
</gene>
<evidence type="ECO:0000256" key="8">
    <source>
        <dbReference type="RuleBase" id="RU367155"/>
    </source>
</evidence>
<feature type="region of interest" description="Disordered" evidence="9">
    <location>
        <begin position="35"/>
        <end position="58"/>
    </location>
</feature>
<evidence type="ECO:0000256" key="4">
    <source>
        <dbReference type="ARBA" id="ARBA00023159"/>
    </source>
</evidence>
<keyword evidence="4" id="KW-0010">Activator</keyword>
<evidence type="ECO:0000256" key="9">
    <source>
        <dbReference type="SAM" id="MobiDB-lite"/>
    </source>
</evidence>
<keyword evidence="3 8" id="KW-0238">DNA-binding</keyword>
<feature type="compositionally biased region" description="Polar residues" evidence="9">
    <location>
        <begin position="269"/>
        <end position="289"/>
    </location>
</feature>
<proteinExistence type="inferred from homology"/>
<evidence type="ECO:0000256" key="6">
    <source>
        <dbReference type="ARBA" id="ARBA00023242"/>
    </source>
</evidence>
<dbReference type="EMBL" id="JAMZMK010010825">
    <property type="protein sequence ID" value="KAI7730206.1"/>
    <property type="molecule type" value="Genomic_DNA"/>
</dbReference>
<dbReference type="PRINTS" id="PR00616">
    <property type="entry name" value="CCAATSUBUNTB"/>
</dbReference>
<reference evidence="10" key="1">
    <citation type="submission" date="2022-06" db="EMBL/GenBank/DDBJ databases">
        <title>Uncovering the hologenomic basis of an extraordinary plant invasion.</title>
        <authorList>
            <person name="Bieker V.C."/>
            <person name="Martin M.D."/>
            <person name="Gilbert T."/>
            <person name="Hodgins K."/>
            <person name="Battlay P."/>
            <person name="Petersen B."/>
            <person name="Wilson J."/>
        </authorList>
    </citation>
    <scope>NUCLEOTIDE SEQUENCE</scope>
    <source>
        <strain evidence="10">AA19_3_7</strain>
        <tissue evidence="10">Leaf</tissue>
    </source>
</reference>
<dbReference type="PANTHER" id="PTHR12632">
    <property type="entry name" value="TRANSCRIPTION FACTOR NF-Y ALPHA-RELATED"/>
    <property type="match status" value="1"/>
</dbReference>
<comment type="caution">
    <text evidence="10">The sequence shown here is derived from an EMBL/GenBank/DDBJ whole genome shotgun (WGS) entry which is preliminary data.</text>
</comment>
<dbReference type="Pfam" id="PF02045">
    <property type="entry name" value="CBFB_NFYA"/>
    <property type="match status" value="1"/>
</dbReference>
<comment type="function">
    <text evidence="8">Component of the sequence-specific heterotrimeric transcription factor (NF-Y) which specifically recognizes a 5'-CCAAT-3' box motif found in the promoters of its target genes.</text>
</comment>
<evidence type="ECO:0000313" key="11">
    <source>
        <dbReference type="Proteomes" id="UP001206925"/>
    </source>
</evidence>
<evidence type="ECO:0000256" key="3">
    <source>
        <dbReference type="ARBA" id="ARBA00023125"/>
    </source>
</evidence>